<dbReference type="Pfam" id="PF12802">
    <property type="entry name" value="MarR_2"/>
    <property type="match status" value="1"/>
</dbReference>
<dbReference type="InterPro" id="IPR039422">
    <property type="entry name" value="MarR/SlyA-like"/>
</dbReference>
<dbReference type="EMBL" id="VTAV01000012">
    <property type="protein sequence ID" value="TYR34502.1"/>
    <property type="molecule type" value="Genomic_DNA"/>
</dbReference>
<dbReference type="Gene3D" id="1.10.10.10">
    <property type="entry name" value="Winged helix-like DNA-binding domain superfamily/Winged helix DNA-binding domain"/>
    <property type="match status" value="1"/>
</dbReference>
<evidence type="ECO:0000256" key="1">
    <source>
        <dbReference type="ARBA" id="ARBA00023015"/>
    </source>
</evidence>
<reference evidence="5 6" key="1">
    <citation type="submission" date="2019-08" db="EMBL/GenBank/DDBJ databases">
        <title>Phlebobacter frassis gen. nov. sp. nov., a new member of family Sphingobacteriaceae isolated from sand fly rearing media.</title>
        <authorList>
            <person name="Kakumanu M.L."/>
            <person name="Marayati B.F."/>
            <person name="Wada-Katsumata A."/>
            <person name="Wasserberg G."/>
            <person name="Schal C."/>
            <person name="Apperson C.S."/>
            <person name="Ponnusamy L."/>
        </authorList>
    </citation>
    <scope>NUCLEOTIDE SEQUENCE [LARGE SCALE GENOMIC DNA]</scope>
    <source>
        <strain evidence="5 6">SSI9</strain>
    </source>
</reference>
<keyword evidence="3" id="KW-0804">Transcription</keyword>
<proteinExistence type="predicted"/>
<comment type="caution">
    <text evidence="5">The sequence shown here is derived from an EMBL/GenBank/DDBJ whole genome shotgun (WGS) entry which is preliminary data.</text>
</comment>
<evidence type="ECO:0000256" key="3">
    <source>
        <dbReference type="ARBA" id="ARBA00023163"/>
    </source>
</evidence>
<evidence type="ECO:0000313" key="5">
    <source>
        <dbReference type="EMBL" id="TYR34502.1"/>
    </source>
</evidence>
<dbReference type="GO" id="GO:0006950">
    <property type="term" value="P:response to stress"/>
    <property type="evidence" value="ECO:0007669"/>
    <property type="project" value="TreeGrafter"/>
</dbReference>
<dbReference type="PRINTS" id="PR00598">
    <property type="entry name" value="HTHMARR"/>
</dbReference>
<dbReference type="RefSeq" id="WP_148920224.1">
    <property type="nucleotide sequence ID" value="NZ_VTAV01000012.1"/>
</dbReference>
<dbReference type="SUPFAM" id="SSF46785">
    <property type="entry name" value="Winged helix' DNA-binding domain"/>
    <property type="match status" value="1"/>
</dbReference>
<sequence>MSQDNTIDYFLKTCWQTVANKYNIIASQFGFTQAAGYILINIHKEGTSVSQIANATGVKTTSLSRVLNNLETLGFIYREVNASDKRSVKVYLTPLGMEKRKLAKDVVRSFNEFLESQIPEEERMQLIQTLQKINTLTASYQLQQEVRVEKKGEGVRDVGIRK</sequence>
<dbReference type="GO" id="GO:0003677">
    <property type="term" value="F:DNA binding"/>
    <property type="evidence" value="ECO:0007669"/>
    <property type="project" value="UniProtKB-KW"/>
</dbReference>
<accession>A0A5D4H2I9</accession>
<dbReference type="GO" id="GO:0003700">
    <property type="term" value="F:DNA-binding transcription factor activity"/>
    <property type="evidence" value="ECO:0007669"/>
    <property type="project" value="InterPro"/>
</dbReference>
<dbReference type="SMART" id="SM00347">
    <property type="entry name" value="HTH_MARR"/>
    <property type="match status" value="1"/>
</dbReference>
<gene>
    <name evidence="5" type="ORF">FXV77_15925</name>
</gene>
<dbReference type="InterPro" id="IPR023187">
    <property type="entry name" value="Tscrpt_reg_MarR-type_CS"/>
</dbReference>
<evidence type="ECO:0000256" key="2">
    <source>
        <dbReference type="ARBA" id="ARBA00023125"/>
    </source>
</evidence>
<dbReference type="Proteomes" id="UP000322362">
    <property type="component" value="Unassembled WGS sequence"/>
</dbReference>
<keyword evidence="1" id="KW-0805">Transcription regulation</keyword>
<evidence type="ECO:0000313" key="6">
    <source>
        <dbReference type="Proteomes" id="UP000322362"/>
    </source>
</evidence>
<dbReference type="InterPro" id="IPR000835">
    <property type="entry name" value="HTH_MarR-typ"/>
</dbReference>
<dbReference type="PROSITE" id="PS01117">
    <property type="entry name" value="HTH_MARR_1"/>
    <property type="match status" value="1"/>
</dbReference>
<dbReference type="CDD" id="cd00090">
    <property type="entry name" value="HTH_ARSR"/>
    <property type="match status" value="1"/>
</dbReference>
<name>A0A5D4H2I9_9SPHI</name>
<evidence type="ECO:0000259" key="4">
    <source>
        <dbReference type="PROSITE" id="PS50995"/>
    </source>
</evidence>
<dbReference type="InterPro" id="IPR011991">
    <property type="entry name" value="ArsR-like_HTH"/>
</dbReference>
<organism evidence="5 6">
    <name type="scientific">Sphingobacterium phlebotomi</name>
    <dbReference type="NCBI Taxonomy" id="2605433"/>
    <lineage>
        <taxon>Bacteria</taxon>
        <taxon>Pseudomonadati</taxon>
        <taxon>Bacteroidota</taxon>
        <taxon>Sphingobacteriia</taxon>
        <taxon>Sphingobacteriales</taxon>
        <taxon>Sphingobacteriaceae</taxon>
        <taxon>Sphingobacterium</taxon>
    </lineage>
</organism>
<keyword evidence="2" id="KW-0238">DNA-binding</keyword>
<feature type="domain" description="HTH marR-type" evidence="4">
    <location>
        <begin position="1"/>
        <end position="135"/>
    </location>
</feature>
<dbReference type="InterPro" id="IPR036388">
    <property type="entry name" value="WH-like_DNA-bd_sf"/>
</dbReference>
<dbReference type="InterPro" id="IPR036390">
    <property type="entry name" value="WH_DNA-bd_sf"/>
</dbReference>
<dbReference type="AlphaFoldDB" id="A0A5D4H2I9"/>
<dbReference type="PROSITE" id="PS50995">
    <property type="entry name" value="HTH_MARR_2"/>
    <property type="match status" value="1"/>
</dbReference>
<dbReference type="PANTHER" id="PTHR33164:SF43">
    <property type="entry name" value="HTH-TYPE TRANSCRIPTIONAL REPRESSOR YETL"/>
    <property type="match status" value="1"/>
</dbReference>
<protein>
    <submittedName>
        <fullName evidence="5">MarR family transcriptional regulator</fullName>
    </submittedName>
</protein>
<dbReference type="PANTHER" id="PTHR33164">
    <property type="entry name" value="TRANSCRIPTIONAL REGULATOR, MARR FAMILY"/>
    <property type="match status" value="1"/>
</dbReference>
<keyword evidence="6" id="KW-1185">Reference proteome</keyword>